<dbReference type="InterPro" id="IPR052032">
    <property type="entry name" value="ATP-dep_AA_Ligase"/>
</dbReference>
<keyword evidence="3 4" id="KW-0067">ATP-binding</keyword>
<evidence type="ECO:0000313" key="7">
    <source>
        <dbReference type="Proteomes" id="UP001595733"/>
    </source>
</evidence>
<reference evidence="7" key="1">
    <citation type="journal article" date="2019" name="Int. J. Syst. Evol. Microbiol.">
        <title>The Global Catalogue of Microorganisms (GCM) 10K type strain sequencing project: providing services to taxonomists for standard genome sequencing and annotation.</title>
        <authorList>
            <consortium name="The Broad Institute Genomics Platform"/>
            <consortium name="The Broad Institute Genome Sequencing Center for Infectious Disease"/>
            <person name="Wu L."/>
            <person name="Ma J."/>
        </authorList>
    </citation>
    <scope>NUCLEOTIDE SEQUENCE [LARGE SCALE GENOMIC DNA]</scope>
    <source>
        <strain evidence="7">CCUG 50353</strain>
    </source>
</reference>
<sequence>MGNDLNILILSCGTRNKIVQYFKKELGNNGLVIATDCSNLAPALYEADKHFIVPRMGDEGYLDVILSICKENNIKAVLSLIDPELSLLAEHKQAFLDIGTMPIISDSNVVDMCFDKYKMFEFLVQNGFQTVKSYVDKEQFYMDVEAGIINYPVFVKPVKGSASINISKVTSKEEIELLFGRFDNLMIQEFMDGTEYGADVYIDMISGDPVAIFTKEKLKMRAGETDKSVSIKDNQLFELIKKFVKVIGFKGIIDIDIFKVKGEYYISEVNPRFGGGYPHAFESGVNIPEMIINNINGNMNVDVIGEYEEGINMMKFNEIIVMRNKVIAFT</sequence>
<dbReference type="InterPro" id="IPR003806">
    <property type="entry name" value="ATP-grasp_PylC-type"/>
</dbReference>
<comment type="caution">
    <text evidence="6">The sequence shown here is derived from an EMBL/GenBank/DDBJ whole genome shotgun (WGS) entry which is preliminary data.</text>
</comment>
<dbReference type="PROSITE" id="PS50975">
    <property type="entry name" value="ATP_GRASP"/>
    <property type="match status" value="1"/>
</dbReference>
<evidence type="ECO:0000256" key="4">
    <source>
        <dbReference type="PROSITE-ProRule" id="PRU00409"/>
    </source>
</evidence>
<keyword evidence="2 4" id="KW-0547">Nucleotide-binding</keyword>
<dbReference type="InterPro" id="IPR011761">
    <property type="entry name" value="ATP-grasp"/>
</dbReference>
<gene>
    <name evidence="6" type="ORF">ACFO0S_03855</name>
</gene>
<organism evidence="6 7">
    <name type="scientific">Chryseomicrobium palamuruense</name>
    <dbReference type="NCBI Taxonomy" id="682973"/>
    <lineage>
        <taxon>Bacteria</taxon>
        <taxon>Bacillati</taxon>
        <taxon>Bacillota</taxon>
        <taxon>Bacilli</taxon>
        <taxon>Bacillales</taxon>
        <taxon>Caryophanaceae</taxon>
        <taxon>Chryseomicrobium</taxon>
    </lineage>
</organism>
<accession>A0ABV8UTY4</accession>
<dbReference type="NCBIfam" id="NF009406">
    <property type="entry name" value="PRK12767.1-5"/>
    <property type="match status" value="1"/>
</dbReference>
<dbReference type="InterPro" id="IPR013815">
    <property type="entry name" value="ATP_grasp_subdomain_1"/>
</dbReference>
<protein>
    <submittedName>
        <fullName evidence="6">ATP-grasp domain-containing protein</fullName>
    </submittedName>
</protein>
<evidence type="ECO:0000256" key="1">
    <source>
        <dbReference type="ARBA" id="ARBA00022598"/>
    </source>
</evidence>
<dbReference type="InterPro" id="IPR048764">
    <property type="entry name" value="PylC_N"/>
</dbReference>
<dbReference type="Proteomes" id="UP001595733">
    <property type="component" value="Unassembled WGS sequence"/>
</dbReference>
<feature type="domain" description="ATP-grasp" evidence="5">
    <location>
        <begin position="120"/>
        <end position="296"/>
    </location>
</feature>
<keyword evidence="1" id="KW-0436">Ligase</keyword>
<evidence type="ECO:0000256" key="3">
    <source>
        <dbReference type="ARBA" id="ARBA00022840"/>
    </source>
</evidence>
<evidence type="ECO:0000256" key="2">
    <source>
        <dbReference type="ARBA" id="ARBA00022741"/>
    </source>
</evidence>
<evidence type="ECO:0000259" key="5">
    <source>
        <dbReference type="PROSITE" id="PS50975"/>
    </source>
</evidence>
<name>A0ABV8UTY4_9BACL</name>
<dbReference type="PANTHER" id="PTHR43585:SF2">
    <property type="entry name" value="ATP-GRASP ENZYME FSQD"/>
    <property type="match status" value="1"/>
</dbReference>
<dbReference type="Gene3D" id="3.40.50.20">
    <property type="match status" value="1"/>
</dbReference>
<dbReference type="SUPFAM" id="SSF56059">
    <property type="entry name" value="Glutathione synthetase ATP-binding domain-like"/>
    <property type="match status" value="1"/>
</dbReference>
<dbReference type="Pfam" id="PF02655">
    <property type="entry name" value="ATP-grasp_3"/>
    <property type="match status" value="1"/>
</dbReference>
<dbReference type="Pfam" id="PF21360">
    <property type="entry name" value="PylC-like_N"/>
    <property type="match status" value="1"/>
</dbReference>
<proteinExistence type="predicted"/>
<dbReference type="Gene3D" id="3.30.470.20">
    <property type="entry name" value="ATP-grasp fold, B domain"/>
    <property type="match status" value="1"/>
</dbReference>
<dbReference type="PANTHER" id="PTHR43585">
    <property type="entry name" value="FUMIPYRROLE BIOSYNTHESIS PROTEIN C"/>
    <property type="match status" value="1"/>
</dbReference>
<dbReference type="RefSeq" id="WP_378140367.1">
    <property type="nucleotide sequence ID" value="NZ_JBHSEF010000009.1"/>
</dbReference>
<evidence type="ECO:0000313" key="6">
    <source>
        <dbReference type="EMBL" id="MFC4354206.1"/>
    </source>
</evidence>
<dbReference type="Gene3D" id="3.30.1490.20">
    <property type="entry name" value="ATP-grasp fold, A domain"/>
    <property type="match status" value="1"/>
</dbReference>
<dbReference type="EMBL" id="JBHSEF010000009">
    <property type="protein sequence ID" value="MFC4354206.1"/>
    <property type="molecule type" value="Genomic_DNA"/>
</dbReference>
<keyword evidence="7" id="KW-1185">Reference proteome</keyword>